<keyword evidence="1" id="KW-0472">Membrane</keyword>
<reference evidence="2" key="2">
    <citation type="submission" date="2023-04" db="EMBL/GenBank/DDBJ databases">
        <authorList>
            <person name="Bu L."/>
            <person name="Lu L."/>
            <person name="Laidemitt M.R."/>
            <person name="Zhang S.M."/>
            <person name="Mutuku M."/>
            <person name="Mkoji G."/>
            <person name="Steinauer M."/>
            <person name="Loker E.S."/>
        </authorList>
    </citation>
    <scope>NUCLEOTIDE SEQUENCE</scope>
    <source>
        <strain evidence="2">KasaAsao</strain>
        <tissue evidence="2">Whole Snail</tissue>
    </source>
</reference>
<sequence length="616" mass="71979">MPTTTLGEIFTLRLDVATAENIFAFYIGALLLLAYFLSITVSSLHIRSDSVVYPLSRPQVGTYFTEYIVKVKTSLRMDVLGDIKEITITMVNDAPHEIPFVQCAPKFNKFHGLVEPIEPVHGLNDFTIDYEWDQVWPLVPKKRVIVPYGTRHGSAHSVFPIAPVYSYFNFWGLISREDEREGNWFTRTLNLCALPLPLALKWLAKEAWSLKEEKLIKQYLADFQGSMCFFCGWLQDWPLHYVDNPQQLVSFIHRHIKIFGKRSPREIQATWKKRQLRLRELQMAGIQKRAEIDEVYMQSFPISQYESATLGVPYDENTACVIDPDRPTHFLRHRHEIIGYCCKSKKCSAYVEIHKKMDKLVKFFSRDTIYVAEREINIELKYKVTVQNYCAMMVNVAKKDVMNELEDPPMVLATKVTRAMIYKLLNDMLPKHTSFKDMTADELRKVLLPRLRKAIDSSQDFDILFTKFKMEAAYTAEVLNVVQTMSEPVFMKTCCFYVDDIVEIKITLASQNISDTYTQETDFQREYHRDELFNVEFYATSKLQVPFCSAMGTILILLVVLLTLLMMFFTTFKTSRMEVKDVRNWFVYCCLAFLLHSLVFEPLKCLFYRIFNRYVD</sequence>
<accession>A0AAD8AX01</accession>
<keyword evidence="3" id="KW-1185">Reference proteome</keyword>
<feature type="transmembrane region" description="Helical" evidence="1">
    <location>
        <begin position="547"/>
        <end position="569"/>
    </location>
</feature>
<keyword evidence="1" id="KW-1133">Transmembrane helix</keyword>
<dbReference type="Proteomes" id="UP001233172">
    <property type="component" value="Unassembled WGS sequence"/>
</dbReference>
<organism evidence="2 3">
    <name type="scientific">Biomphalaria pfeifferi</name>
    <name type="common">Bloodfluke planorb</name>
    <name type="synonym">Freshwater snail</name>
    <dbReference type="NCBI Taxonomy" id="112525"/>
    <lineage>
        <taxon>Eukaryota</taxon>
        <taxon>Metazoa</taxon>
        <taxon>Spiralia</taxon>
        <taxon>Lophotrochozoa</taxon>
        <taxon>Mollusca</taxon>
        <taxon>Gastropoda</taxon>
        <taxon>Heterobranchia</taxon>
        <taxon>Euthyneura</taxon>
        <taxon>Panpulmonata</taxon>
        <taxon>Hygrophila</taxon>
        <taxon>Lymnaeoidea</taxon>
        <taxon>Planorbidae</taxon>
        <taxon>Biomphalaria</taxon>
    </lineage>
</organism>
<protein>
    <submittedName>
        <fullName evidence="2">Uncharacterized protein</fullName>
    </submittedName>
</protein>
<reference evidence="2" key="1">
    <citation type="journal article" date="2023" name="PLoS Negl. Trop. Dis.">
        <title>A genome sequence for Biomphalaria pfeifferi, the major vector snail for the human-infecting parasite Schistosoma mansoni.</title>
        <authorList>
            <person name="Bu L."/>
            <person name="Lu L."/>
            <person name="Laidemitt M.R."/>
            <person name="Zhang S.M."/>
            <person name="Mutuku M."/>
            <person name="Mkoji G."/>
            <person name="Steinauer M."/>
            <person name="Loker E.S."/>
        </authorList>
    </citation>
    <scope>NUCLEOTIDE SEQUENCE</scope>
    <source>
        <strain evidence="2">KasaAsao</strain>
    </source>
</reference>
<comment type="caution">
    <text evidence="2">The sequence shown here is derived from an EMBL/GenBank/DDBJ whole genome shotgun (WGS) entry which is preliminary data.</text>
</comment>
<feature type="transmembrane region" description="Helical" evidence="1">
    <location>
        <begin position="22"/>
        <end position="41"/>
    </location>
</feature>
<evidence type="ECO:0000256" key="1">
    <source>
        <dbReference type="SAM" id="Phobius"/>
    </source>
</evidence>
<keyword evidence="1" id="KW-0812">Transmembrane</keyword>
<gene>
    <name evidence="2" type="ORF">Bpfe_027348</name>
</gene>
<dbReference type="AlphaFoldDB" id="A0AAD8AX01"/>
<name>A0AAD8AX01_BIOPF</name>
<proteinExistence type="predicted"/>
<evidence type="ECO:0000313" key="2">
    <source>
        <dbReference type="EMBL" id="KAK0043254.1"/>
    </source>
</evidence>
<dbReference type="EMBL" id="JASAOG010000221">
    <property type="protein sequence ID" value="KAK0043254.1"/>
    <property type="molecule type" value="Genomic_DNA"/>
</dbReference>
<feature type="transmembrane region" description="Helical" evidence="1">
    <location>
        <begin position="585"/>
        <end position="603"/>
    </location>
</feature>
<evidence type="ECO:0000313" key="3">
    <source>
        <dbReference type="Proteomes" id="UP001233172"/>
    </source>
</evidence>